<dbReference type="Gene3D" id="3.40.50.410">
    <property type="entry name" value="von Willebrand factor, type A domain"/>
    <property type="match status" value="1"/>
</dbReference>
<feature type="compositionally biased region" description="Basic and acidic residues" evidence="1">
    <location>
        <begin position="33"/>
        <end position="46"/>
    </location>
</feature>
<feature type="non-terminal residue" evidence="2">
    <location>
        <position position="46"/>
    </location>
</feature>
<evidence type="ECO:0000313" key="3">
    <source>
        <dbReference type="Proteomes" id="UP000288216"/>
    </source>
</evidence>
<evidence type="ECO:0000313" key="2">
    <source>
        <dbReference type="EMBL" id="GCB82019.1"/>
    </source>
</evidence>
<dbReference type="InterPro" id="IPR036465">
    <property type="entry name" value="vWFA_dom_sf"/>
</dbReference>
<organism evidence="2 3">
    <name type="scientific">Scyliorhinus torazame</name>
    <name type="common">Cloudy catshark</name>
    <name type="synonym">Catulus torazame</name>
    <dbReference type="NCBI Taxonomy" id="75743"/>
    <lineage>
        <taxon>Eukaryota</taxon>
        <taxon>Metazoa</taxon>
        <taxon>Chordata</taxon>
        <taxon>Craniata</taxon>
        <taxon>Vertebrata</taxon>
        <taxon>Chondrichthyes</taxon>
        <taxon>Elasmobranchii</taxon>
        <taxon>Galeomorphii</taxon>
        <taxon>Galeoidea</taxon>
        <taxon>Carcharhiniformes</taxon>
        <taxon>Scyliorhinidae</taxon>
        <taxon>Scyliorhinus</taxon>
    </lineage>
</organism>
<dbReference type="Proteomes" id="UP000288216">
    <property type="component" value="Unassembled WGS sequence"/>
</dbReference>
<gene>
    <name evidence="2" type="ORF">scyTo_0023197</name>
</gene>
<keyword evidence="3" id="KW-1185">Reference proteome</keyword>
<dbReference type="EMBL" id="BFAA01027099">
    <property type="protein sequence ID" value="GCB82019.1"/>
    <property type="molecule type" value="Genomic_DNA"/>
</dbReference>
<comment type="caution">
    <text evidence="2">The sequence shown here is derived from an EMBL/GenBank/DDBJ whole genome shotgun (WGS) entry which is preliminary data.</text>
</comment>
<proteinExistence type="predicted"/>
<dbReference type="SUPFAM" id="SSF53300">
    <property type="entry name" value="vWA-like"/>
    <property type="match status" value="1"/>
</dbReference>
<dbReference type="OrthoDB" id="6127264at2759"/>
<dbReference type="AlphaFoldDB" id="A0A401Q9G6"/>
<reference evidence="2 3" key="1">
    <citation type="journal article" date="2018" name="Nat. Ecol. Evol.">
        <title>Shark genomes provide insights into elasmobranch evolution and the origin of vertebrates.</title>
        <authorList>
            <person name="Hara Y"/>
            <person name="Yamaguchi K"/>
            <person name="Onimaru K"/>
            <person name="Kadota M"/>
            <person name="Koyanagi M"/>
            <person name="Keeley SD"/>
            <person name="Tatsumi K"/>
            <person name="Tanaka K"/>
            <person name="Motone F"/>
            <person name="Kageyama Y"/>
            <person name="Nozu R"/>
            <person name="Adachi N"/>
            <person name="Nishimura O"/>
            <person name="Nakagawa R"/>
            <person name="Tanegashima C"/>
            <person name="Kiyatake I"/>
            <person name="Matsumoto R"/>
            <person name="Murakumo K"/>
            <person name="Nishida K"/>
            <person name="Terakita A"/>
            <person name="Kuratani S"/>
            <person name="Sato K"/>
            <person name="Hyodo S Kuraku.S."/>
        </authorList>
    </citation>
    <scope>NUCLEOTIDE SEQUENCE [LARGE SCALE GENOMIC DNA]</scope>
</reference>
<evidence type="ECO:0000256" key="1">
    <source>
        <dbReference type="SAM" id="MobiDB-lite"/>
    </source>
</evidence>
<protein>
    <recommendedName>
        <fullName evidence="4">VWFA domain-containing protein</fullName>
    </recommendedName>
</protein>
<name>A0A401Q9G6_SCYTO</name>
<evidence type="ECO:0008006" key="4">
    <source>
        <dbReference type="Google" id="ProtNLM"/>
    </source>
</evidence>
<accession>A0A401Q9G6</accession>
<feature type="region of interest" description="Disordered" evidence="1">
    <location>
        <begin position="20"/>
        <end position="46"/>
    </location>
</feature>
<sequence>MQEKRRAGVQRQIILLITDGRHNVGPSPPDVVQKIKETVPDPDRNL</sequence>